<dbReference type="EMBL" id="BAAAPN010000018">
    <property type="protein sequence ID" value="GAA1749127.1"/>
    <property type="molecule type" value="Genomic_DNA"/>
</dbReference>
<feature type="domain" description="DUF4439" evidence="1">
    <location>
        <begin position="168"/>
        <end position="293"/>
    </location>
</feature>
<name>A0ABP4W898_9MICO</name>
<evidence type="ECO:0000259" key="1">
    <source>
        <dbReference type="Pfam" id="PF14530"/>
    </source>
</evidence>
<proteinExistence type="predicted"/>
<reference evidence="3" key="1">
    <citation type="journal article" date="2019" name="Int. J. Syst. Evol. Microbiol.">
        <title>The Global Catalogue of Microorganisms (GCM) 10K type strain sequencing project: providing services to taxonomists for standard genome sequencing and annotation.</title>
        <authorList>
            <consortium name="The Broad Institute Genomics Platform"/>
            <consortium name="The Broad Institute Genome Sequencing Center for Infectious Disease"/>
            <person name="Wu L."/>
            <person name="Ma J."/>
        </authorList>
    </citation>
    <scope>NUCLEOTIDE SEQUENCE [LARGE SCALE GENOMIC DNA]</scope>
    <source>
        <strain evidence="3">JCM 15591</strain>
    </source>
</reference>
<dbReference type="SUPFAM" id="SSF47240">
    <property type="entry name" value="Ferritin-like"/>
    <property type="match status" value="1"/>
</dbReference>
<protein>
    <recommendedName>
        <fullName evidence="1">DUF4439 domain-containing protein</fullName>
    </recommendedName>
</protein>
<sequence>MTARSPMARRAALGVLALGTLTACGIHLEEDAPRVPLVPARTPIAGEDALVGLLLGTQALAAGVALLPKVAGFGAALDQQARVLDSALRERGVPANKLAGAESGTAEVAALAGASVTAAHDVLALAEVALRPMLASLAASRTVLAGKLDKTWQTPAPAPAALDTPAALAVLAASRAAVYGVEVAAARSTDATRERGVSTLHTLRGLVMAQEALLGAQTPPTPTAYGLPLTVTDNASAKRLVGHLLDALTRAYAGQLPTVADAPPALLTLTDWLAASAQLQSRWGADLAAFPGLT</sequence>
<dbReference type="InterPro" id="IPR009078">
    <property type="entry name" value="Ferritin-like_SF"/>
</dbReference>
<organism evidence="2 3">
    <name type="scientific">Nostocoides vanveenii</name>
    <dbReference type="NCBI Taxonomy" id="330835"/>
    <lineage>
        <taxon>Bacteria</taxon>
        <taxon>Bacillati</taxon>
        <taxon>Actinomycetota</taxon>
        <taxon>Actinomycetes</taxon>
        <taxon>Micrococcales</taxon>
        <taxon>Intrasporangiaceae</taxon>
        <taxon>Nostocoides</taxon>
    </lineage>
</organism>
<keyword evidence="3" id="KW-1185">Reference proteome</keyword>
<dbReference type="RefSeq" id="WP_344062165.1">
    <property type="nucleotide sequence ID" value="NZ_BAAAPN010000018.1"/>
</dbReference>
<evidence type="ECO:0000313" key="2">
    <source>
        <dbReference type="EMBL" id="GAA1749127.1"/>
    </source>
</evidence>
<gene>
    <name evidence="2" type="ORF">GCM10009810_07000</name>
</gene>
<comment type="caution">
    <text evidence="2">The sequence shown here is derived from an EMBL/GenBank/DDBJ whole genome shotgun (WGS) entry which is preliminary data.</text>
</comment>
<dbReference type="Pfam" id="PF14530">
    <property type="entry name" value="DUF4439"/>
    <property type="match status" value="1"/>
</dbReference>
<dbReference type="Gene3D" id="1.20.1260.10">
    <property type="match status" value="1"/>
</dbReference>
<dbReference type="InterPro" id="IPR012347">
    <property type="entry name" value="Ferritin-like"/>
</dbReference>
<dbReference type="Proteomes" id="UP001501475">
    <property type="component" value="Unassembled WGS sequence"/>
</dbReference>
<dbReference type="InterPro" id="IPR029447">
    <property type="entry name" value="DUF4439"/>
</dbReference>
<evidence type="ECO:0000313" key="3">
    <source>
        <dbReference type="Proteomes" id="UP001501475"/>
    </source>
</evidence>
<dbReference type="PROSITE" id="PS51257">
    <property type="entry name" value="PROKAR_LIPOPROTEIN"/>
    <property type="match status" value="1"/>
</dbReference>
<accession>A0ABP4W898</accession>